<dbReference type="RefSeq" id="WP_244676214.1">
    <property type="nucleotide sequence ID" value="NZ_CP095046.1"/>
</dbReference>
<evidence type="ECO:0000313" key="3">
    <source>
        <dbReference type="Proteomes" id="UP000831796"/>
    </source>
</evidence>
<dbReference type="EMBL" id="CP095046">
    <property type="protein sequence ID" value="UOQ72856.1"/>
    <property type="molecule type" value="Genomic_DNA"/>
</dbReference>
<dbReference type="KEGG" id="hcu:MUN79_02365"/>
<keyword evidence="3" id="KW-1185">Reference proteome</keyword>
<organism evidence="2 3">
    <name type="scientific">Hymenobacter cellulosilyticus</name>
    <dbReference type="NCBI Taxonomy" id="2932248"/>
    <lineage>
        <taxon>Bacteria</taxon>
        <taxon>Pseudomonadati</taxon>
        <taxon>Bacteroidota</taxon>
        <taxon>Cytophagia</taxon>
        <taxon>Cytophagales</taxon>
        <taxon>Hymenobacteraceae</taxon>
        <taxon>Hymenobacter</taxon>
    </lineage>
</organism>
<name>A0A8T9Q5A4_9BACT</name>
<evidence type="ECO:0000313" key="2">
    <source>
        <dbReference type="EMBL" id="UOQ72856.1"/>
    </source>
</evidence>
<keyword evidence="1" id="KW-0812">Transmembrane</keyword>
<reference evidence="2" key="1">
    <citation type="submission" date="2022-04" db="EMBL/GenBank/DDBJ databases">
        <title>Hymenobacter sp. isolated from the air.</title>
        <authorList>
            <person name="Won M."/>
            <person name="Lee C.-M."/>
            <person name="Woen H.-Y."/>
            <person name="Kwon S.-W."/>
        </authorList>
    </citation>
    <scope>NUCLEOTIDE SEQUENCE</scope>
    <source>
        <strain evidence="2">5116S-3</strain>
    </source>
</reference>
<dbReference type="AlphaFoldDB" id="A0A8T9Q5A4"/>
<gene>
    <name evidence="2" type="ORF">MUN79_02365</name>
</gene>
<dbReference type="Proteomes" id="UP000831796">
    <property type="component" value="Chromosome"/>
</dbReference>
<evidence type="ECO:0000256" key="1">
    <source>
        <dbReference type="SAM" id="Phobius"/>
    </source>
</evidence>
<protein>
    <submittedName>
        <fullName evidence="2">Uncharacterized protein</fullName>
    </submittedName>
</protein>
<sequence>MLLWPALAQAGEKDVKASFLLVGGIGGVFIGAGIYAGLLALAAMWGKRPAVRAGVFGLAIGIYLYIEYWSCYFLAIATRFLRTRRMRYEFGELTPLLTWTLIGLAVWAAAGLVLARRLARGRGQLR</sequence>
<feature type="transmembrane region" description="Helical" evidence="1">
    <location>
        <begin position="55"/>
        <end position="76"/>
    </location>
</feature>
<accession>A0A8T9Q5A4</accession>
<proteinExistence type="predicted"/>
<keyword evidence="1" id="KW-0472">Membrane</keyword>
<feature type="transmembrane region" description="Helical" evidence="1">
    <location>
        <begin position="96"/>
        <end position="115"/>
    </location>
</feature>
<feature type="transmembrane region" description="Helical" evidence="1">
    <location>
        <begin position="20"/>
        <end position="43"/>
    </location>
</feature>
<keyword evidence="1" id="KW-1133">Transmembrane helix</keyword>